<dbReference type="AlphaFoldDB" id="A0AB34HX88"/>
<keyword evidence="3" id="KW-1185">Reference proteome</keyword>
<feature type="compositionally biased region" description="Low complexity" evidence="1">
    <location>
        <begin position="53"/>
        <end position="64"/>
    </location>
</feature>
<feature type="region of interest" description="Disordered" evidence="1">
    <location>
        <begin position="1"/>
        <end position="66"/>
    </location>
</feature>
<accession>A0AB34HX88</accession>
<dbReference type="EMBL" id="JAIQCJ010000544">
    <property type="protein sequence ID" value="KAJ8795682.1"/>
    <property type="molecule type" value="Genomic_DNA"/>
</dbReference>
<dbReference type="Proteomes" id="UP001159641">
    <property type="component" value="Unassembled WGS sequence"/>
</dbReference>
<gene>
    <name evidence="2" type="ORF">J1605_002444</name>
</gene>
<feature type="compositionally biased region" description="Basic and acidic residues" evidence="1">
    <location>
        <begin position="19"/>
        <end position="28"/>
    </location>
</feature>
<evidence type="ECO:0000313" key="3">
    <source>
        <dbReference type="Proteomes" id="UP001159641"/>
    </source>
</evidence>
<proteinExistence type="predicted"/>
<sequence length="211" mass="23452">MISIGENNDRNLWPSGEQSRSRAGREEDTVSVGLSGFEMRLTSHIPPCRSRRPSTTMSSTLSPTDFDSLEIQGQYSDINNRWDLPDSDWDNDSSSARLFERSRIKALAGEVRGGPGEMLRMLGWEACHEESFNFMGRPTLFLSCCTRAGNPDHPTKPLVPNSSLKNKPRTIHNMPSFLPHKQGEAVLTLGLSCIPLCAQLTSWPLSLSHVP</sequence>
<evidence type="ECO:0000313" key="2">
    <source>
        <dbReference type="EMBL" id="KAJ8795682.1"/>
    </source>
</evidence>
<protein>
    <submittedName>
        <fullName evidence="2">Uncharacterized protein</fullName>
    </submittedName>
</protein>
<evidence type="ECO:0000256" key="1">
    <source>
        <dbReference type="SAM" id="MobiDB-lite"/>
    </source>
</evidence>
<comment type="caution">
    <text evidence="2">The sequence shown here is derived from an EMBL/GenBank/DDBJ whole genome shotgun (WGS) entry which is preliminary data.</text>
</comment>
<name>A0AB34HX88_ESCRO</name>
<organism evidence="2 3">
    <name type="scientific">Eschrichtius robustus</name>
    <name type="common">California gray whale</name>
    <name type="synonym">Eschrichtius gibbosus</name>
    <dbReference type="NCBI Taxonomy" id="9764"/>
    <lineage>
        <taxon>Eukaryota</taxon>
        <taxon>Metazoa</taxon>
        <taxon>Chordata</taxon>
        <taxon>Craniata</taxon>
        <taxon>Vertebrata</taxon>
        <taxon>Euteleostomi</taxon>
        <taxon>Mammalia</taxon>
        <taxon>Eutheria</taxon>
        <taxon>Laurasiatheria</taxon>
        <taxon>Artiodactyla</taxon>
        <taxon>Whippomorpha</taxon>
        <taxon>Cetacea</taxon>
        <taxon>Mysticeti</taxon>
        <taxon>Eschrichtiidae</taxon>
        <taxon>Eschrichtius</taxon>
    </lineage>
</organism>
<reference evidence="2 3" key="1">
    <citation type="submission" date="2022-11" db="EMBL/GenBank/DDBJ databases">
        <title>Whole genome sequence of Eschrichtius robustus ER-17-0199.</title>
        <authorList>
            <person name="Bruniche-Olsen A."/>
            <person name="Black A.N."/>
            <person name="Fields C.J."/>
            <person name="Walden K."/>
            <person name="Dewoody J.A."/>
        </authorList>
    </citation>
    <scope>NUCLEOTIDE SEQUENCE [LARGE SCALE GENOMIC DNA]</scope>
    <source>
        <strain evidence="2">ER-17-0199</strain>
        <tissue evidence="2">Blubber</tissue>
    </source>
</reference>